<gene>
    <name evidence="2" type="ORF">GBAR_LOCUS4626</name>
</gene>
<feature type="compositionally biased region" description="Acidic residues" evidence="1">
    <location>
        <begin position="1"/>
        <end position="17"/>
    </location>
</feature>
<accession>A0AA35R8G2</accession>
<name>A0AA35R8G2_GEOBA</name>
<protein>
    <submittedName>
        <fullName evidence="2">Uncharacterized protein</fullName>
    </submittedName>
</protein>
<evidence type="ECO:0000256" key="1">
    <source>
        <dbReference type="SAM" id="MobiDB-lite"/>
    </source>
</evidence>
<comment type="caution">
    <text evidence="2">The sequence shown here is derived from an EMBL/GenBank/DDBJ whole genome shotgun (WGS) entry which is preliminary data.</text>
</comment>
<proteinExistence type="predicted"/>
<feature type="region of interest" description="Disordered" evidence="1">
    <location>
        <begin position="1"/>
        <end position="42"/>
    </location>
</feature>
<dbReference type="Proteomes" id="UP001174909">
    <property type="component" value="Unassembled WGS sequence"/>
</dbReference>
<organism evidence="2 3">
    <name type="scientific">Geodia barretti</name>
    <name type="common">Barrett's horny sponge</name>
    <dbReference type="NCBI Taxonomy" id="519541"/>
    <lineage>
        <taxon>Eukaryota</taxon>
        <taxon>Metazoa</taxon>
        <taxon>Porifera</taxon>
        <taxon>Demospongiae</taxon>
        <taxon>Heteroscleromorpha</taxon>
        <taxon>Tetractinellida</taxon>
        <taxon>Astrophorina</taxon>
        <taxon>Geodiidae</taxon>
        <taxon>Geodia</taxon>
    </lineage>
</organism>
<sequence>MGSGGEDGEAAGGEDESPGGRGGGGGAPKSPTTVALEESERALVSARAHAAKVEAHLERVARRNTELTDESMIEKGARTSL</sequence>
<dbReference type="EMBL" id="CASHTH010000672">
    <property type="protein sequence ID" value="CAI8006277.1"/>
    <property type="molecule type" value="Genomic_DNA"/>
</dbReference>
<evidence type="ECO:0000313" key="2">
    <source>
        <dbReference type="EMBL" id="CAI8006277.1"/>
    </source>
</evidence>
<evidence type="ECO:0000313" key="3">
    <source>
        <dbReference type="Proteomes" id="UP001174909"/>
    </source>
</evidence>
<keyword evidence="3" id="KW-1185">Reference proteome</keyword>
<dbReference type="AlphaFoldDB" id="A0AA35R8G2"/>
<reference evidence="2" key="1">
    <citation type="submission" date="2023-03" db="EMBL/GenBank/DDBJ databases">
        <authorList>
            <person name="Steffen K."/>
            <person name="Cardenas P."/>
        </authorList>
    </citation>
    <scope>NUCLEOTIDE SEQUENCE</scope>
</reference>